<feature type="chain" id="PRO_5014186691" evidence="1">
    <location>
        <begin position="22"/>
        <end position="190"/>
    </location>
</feature>
<evidence type="ECO:0000313" key="3">
    <source>
        <dbReference type="Proteomes" id="UP000234275"/>
    </source>
</evidence>
<dbReference type="Gene3D" id="3.40.50.1240">
    <property type="entry name" value="Phosphoglycerate mutase-like"/>
    <property type="match status" value="1"/>
</dbReference>
<dbReference type="Proteomes" id="UP000234275">
    <property type="component" value="Unassembled WGS sequence"/>
</dbReference>
<dbReference type="RefSeq" id="XP_024702166.1">
    <property type="nucleotide sequence ID" value="XM_024842879.1"/>
</dbReference>
<feature type="signal peptide" evidence="1">
    <location>
        <begin position="1"/>
        <end position="21"/>
    </location>
</feature>
<name>A0A2I2G1W1_9EURO</name>
<proteinExistence type="predicted"/>
<dbReference type="InterPro" id="IPR029033">
    <property type="entry name" value="His_PPase_superfam"/>
</dbReference>
<keyword evidence="1" id="KW-0732">Signal</keyword>
<dbReference type="OrthoDB" id="425925at2759"/>
<accession>A0A2I2G1W1</accession>
<dbReference type="VEuPathDB" id="FungiDB:P170DRAFT_225496"/>
<keyword evidence="3" id="KW-1185">Reference proteome</keyword>
<dbReference type="STRING" id="1392250.A0A2I2G1W1"/>
<gene>
    <name evidence="2" type="ORF">P170DRAFT_225496</name>
</gene>
<dbReference type="GeneID" id="36550578"/>
<dbReference type="EMBL" id="MSFO01000006">
    <property type="protein sequence ID" value="PLB46864.1"/>
    <property type="molecule type" value="Genomic_DNA"/>
</dbReference>
<reference evidence="2 3" key="1">
    <citation type="submission" date="2016-12" db="EMBL/GenBank/DDBJ databases">
        <title>The genomes of Aspergillus section Nigri reveals drivers in fungal speciation.</title>
        <authorList>
            <consortium name="DOE Joint Genome Institute"/>
            <person name="Vesth T.C."/>
            <person name="Nybo J."/>
            <person name="Theobald S."/>
            <person name="Brandl J."/>
            <person name="Frisvad J.C."/>
            <person name="Nielsen K.F."/>
            <person name="Lyhne E.K."/>
            <person name="Kogle M.E."/>
            <person name="Kuo A."/>
            <person name="Riley R."/>
            <person name="Clum A."/>
            <person name="Nolan M."/>
            <person name="Lipzen A."/>
            <person name="Salamov A."/>
            <person name="Henrissat B."/>
            <person name="Wiebenga A."/>
            <person name="De Vries R.P."/>
            <person name="Grigoriev I.V."/>
            <person name="Mortensen U.H."/>
            <person name="Andersen M.R."/>
            <person name="Baker S.E."/>
        </authorList>
    </citation>
    <scope>NUCLEOTIDE SEQUENCE [LARGE SCALE GENOMIC DNA]</scope>
    <source>
        <strain evidence="2 3">IBT 23096</strain>
    </source>
</reference>
<organism evidence="2 3">
    <name type="scientific">Aspergillus steynii IBT 23096</name>
    <dbReference type="NCBI Taxonomy" id="1392250"/>
    <lineage>
        <taxon>Eukaryota</taxon>
        <taxon>Fungi</taxon>
        <taxon>Dikarya</taxon>
        <taxon>Ascomycota</taxon>
        <taxon>Pezizomycotina</taxon>
        <taxon>Eurotiomycetes</taxon>
        <taxon>Eurotiomycetidae</taxon>
        <taxon>Eurotiales</taxon>
        <taxon>Aspergillaceae</taxon>
        <taxon>Aspergillus</taxon>
        <taxon>Aspergillus subgen. Circumdati</taxon>
    </lineage>
</organism>
<dbReference type="SUPFAM" id="SSF53254">
    <property type="entry name" value="Phosphoglycerate mutase-like"/>
    <property type="match status" value="1"/>
</dbReference>
<protein>
    <submittedName>
        <fullName evidence="2">Phosphoglycerate mutase family protein</fullName>
    </submittedName>
</protein>
<evidence type="ECO:0000313" key="2">
    <source>
        <dbReference type="EMBL" id="PLB46864.1"/>
    </source>
</evidence>
<comment type="caution">
    <text evidence="2">The sequence shown here is derived from an EMBL/GenBank/DDBJ whole genome shotgun (WGS) entry which is preliminary data.</text>
</comment>
<sequence>MIILRFLIPLLITALHATACALPYSHKPTVYIIRHGEKPPDPNDSGLSAEGVQRAQCLRDVFGDNSPYDIGYIMAPKVNSKGQHRRSYETVLPLADDLDIPVDTSCKRNRVHCVEKKVRRYRGCGNILISWRHGKMQDMARDLGVEDPPEYPEDRYDLIWTIPFPYDKITDVRSEACPDLDIPKALKIQA</sequence>
<evidence type="ECO:0000256" key="1">
    <source>
        <dbReference type="SAM" id="SignalP"/>
    </source>
</evidence>
<dbReference type="AlphaFoldDB" id="A0A2I2G1W1"/>